<feature type="region of interest" description="Disordered" evidence="1">
    <location>
        <begin position="1"/>
        <end position="141"/>
    </location>
</feature>
<comment type="caution">
    <text evidence="2">The sequence shown here is derived from an EMBL/GenBank/DDBJ whole genome shotgun (WGS) entry which is preliminary data.</text>
</comment>
<protein>
    <submittedName>
        <fullName evidence="2">Uncharacterized protein</fullName>
    </submittedName>
</protein>
<feature type="compositionally biased region" description="Polar residues" evidence="1">
    <location>
        <begin position="65"/>
        <end position="74"/>
    </location>
</feature>
<accession>A0A8J2IYC8</accession>
<sequence length="416" mass="47123">MGSLISKPEEPVAEPVAVSTAQEPVRDNGKQSTSGKRRRSDDDNDDEELRGHLTKKPCLDPDSVAQEQSENILRQSEEKSGKRKSSEDDEEISAPPTKKPSPDPIEEDREISPVWSPLFPISPSGEDREISPPMSDYFEGRENPYGDDLYYIPVFEAGFEHNAYQEDVGDRNEAEDLYVPLDPPIIRTDSEGNEAWELGVGGWEEAFGWNDDEDLYVTLDPPATENNSEGNAARGRGVGEWIEAGNWNETGSQNPDQDSQNEHHDDNDSVHESEPSEGTLVADQEEQDTGPIQEMKDASIKRYAEGVGTIRALRLLTFDNPREAAQNEANIERERIRILAEKEWYEGLDAWDFEDELCDIVHKALRSSRCIENPRCQERHHNPSDCKHKLKDELYAEISAACKKERKRPKYSFPRI</sequence>
<feature type="compositionally biased region" description="Polar residues" evidence="1">
    <location>
        <begin position="247"/>
        <end position="258"/>
    </location>
</feature>
<evidence type="ECO:0000313" key="2">
    <source>
        <dbReference type="EMBL" id="CAG7565650.1"/>
    </source>
</evidence>
<dbReference type="EMBL" id="CAJSTJ010000184">
    <property type="protein sequence ID" value="CAG7565650.1"/>
    <property type="molecule type" value="Genomic_DNA"/>
</dbReference>
<evidence type="ECO:0000313" key="3">
    <source>
        <dbReference type="Proteomes" id="UP000693738"/>
    </source>
</evidence>
<name>A0A8J2IYC8_FUSEQ</name>
<gene>
    <name evidence="2" type="ORF">FEQUK3_LOCUS11432</name>
</gene>
<reference evidence="2" key="1">
    <citation type="submission" date="2021-05" db="EMBL/GenBank/DDBJ databases">
        <authorList>
            <person name="Khan N."/>
        </authorList>
    </citation>
    <scope>NUCLEOTIDE SEQUENCE</scope>
</reference>
<feature type="compositionally biased region" description="Basic and acidic residues" evidence="1">
    <location>
        <begin position="75"/>
        <end position="86"/>
    </location>
</feature>
<feature type="compositionally biased region" description="Basic and acidic residues" evidence="1">
    <location>
        <begin position="260"/>
        <end position="274"/>
    </location>
</feature>
<dbReference type="AlphaFoldDB" id="A0A8J2IYC8"/>
<proteinExistence type="predicted"/>
<evidence type="ECO:0000256" key="1">
    <source>
        <dbReference type="SAM" id="MobiDB-lite"/>
    </source>
</evidence>
<feature type="region of interest" description="Disordered" evidence="1">
    <location>
        <begin position="246"/>
        <end position="297"/>
    </location>
</feature>
<dbReference type="Proteomes" id="UP000693738">
    <property type="component" value="Unassembled WGS sequence"/>
</dbReference>
<organism evidence="2 3">
    <name type="scientific">Fusarium equiseti</name>
    <name type="common">Fusarium scirpi</name>
    <dbReference type="NCBI Taxonomy" id="61235"/>
    <lineage>
        <taxon>Eukaryota</taxon>
        <taxon>Fungi</taxon>
        <taxon>Dikarya</taxon>
        <taxon>Ascomycota</taxon>
        <taxon>Pezizomycotina</taxon>
        <taxon>Sordariomycetes</taxon>
        <taxon>Hypocreomycetidae</taxon>
        <taxon>Hypocreales</taxon>
        <taxon>Nectriaceae</taxon>
        <taxon>Fusarium</taxon>
        <taxon>Fusarium incarnatum-equiseti species complex</taxon>
    </lineage>
</organism>